<name>A0A1M6JZZ2_9FIRM</name>
<protein>
    <submittedName>
        <fullName evidence="1">Uncharacterized protein</fullName>
    </submittedName>
</protein>
<gene>
    <name evidence="1" type="ORF">SAMN02744037_00240</name>
</gene>
<dbReference type="OrthoDB" id="9783544at2"/>
<organism evidence="1 2">
    <name type="scientific">Tepidibacter formicigenes DSM 15518</name>
    <dbReference type="NCBI Taxonomy" id="1123349"/>
    <lineage>
        <taxon>Bacteria</taxon>
        <taxon>Bacillati</taxon>
        <taxon>Bacillota</taxon>
        <taxon>Clostridia</taxon>
        <taxon>Peptostreptococcales</taxon>
        <taxon>Peptostreptococcaceae</taxon>
        <taxon>Tepidibacter</taxon>
    </lineage>
</organism>
<proteinExistence type="predicted"/>
<keyword evidence="2" id="KW-1185">Reference proteome</keyword>
<evidence type="ECO:0000313" key="2">
    <source>
        <dbReference type="Proteomes" id="UP000242497"/>
    </source>
</evidence>
<dbReference type="AlphaFoldDB" id="A0A1M6JZZ2"/>
<evidence type="ECO:0000313" key="1">
    <source>
        <dbReference type="EMBL" id="SHJ52276.1"/>
    </source>
</evidence>
<dbReference type="STRING" id="1123349.SAMN02744037_00240"/>
<sequence>MKNLIQMLKKYNSLSIIGMDKNVGKTTTLNYILNEARGKITLGLTSIGRDGEEIDLVTSTEKPRIYVKKGSLIATAKNCFLNSDITKEILDNTSINTPMGEVIIFKALSDGYVELAGPSSNNYLKEICEKLKQLGLDLVIVDGALSRKTLASPGITDATILCTGAGLSRDINKVVDKTLHTVNLLSLDNEKNKEVLSLLKSILKVGVIYKDNTIKNLNIPTALDSSKEILENLNENSKYIVIKGVVVDKLLEDIMKGTDIYSEITFLVEDGTKLFLSKEVLYRFIKSGGNIKVINPIKIIGISINPKSPYGYEFDKNNFLDILRKNINLPVFDVIGGG</sequence>
<dbReference type="Proteomes" id="UP000242497">
    <property type="component" value="Unassembled WGS sequence"/>
</dbReference>
<accession>A0A1M6JZZ2</accession>
<reference evidence="2" key="1">
    <citation type="submission" date="2016-11" db="EMBL/GenBank/DDBJ databases">
        <authorList>
            <person name="Varghese N."/>
            <person name="Submissions S."/>
        </authorList>
    </citation>
    <scope>NUCLEOTIDE SEQUENCE [LARGE SCALE GENOMIC DNA]</scope>
    <source>
        <strain evidence="2">DSM 15518</strain>
    </source>
</reference>
<dbReference type="RefSeq" id="WP_072886583.1">
    <property type="nucleotide sequence ID" value="NZ_FRAE01000006.1"/>
</dbReference>
<dbReference type="EMBL" id="FRAE01000006">
    <property type="protein sequence ID" value="SHJ52276.1"/>
    <property type="molecule type" value="Genomic_DNA"/>
</dbReference>